<dbReference type="OrthoDB" id="8650434at2"/>
<dbReference type="SUPFAM" id="SSF51735">
    <property type="entry name" value="NAD(P)-binding Rossmann-fold domains"/>
    <property type="match status" value="1"/>
</dbReference>
<dbReference type="Gene3D" id="3.40.50.720">
    <property type="entry name" value="NAD(P)-binding Rossmann-like Domain"/>
    <property type="match status" value="1"/>
</dbReference>
<dbReference type="Pfam" id="PF10728">
    <property type="entry name" value="DUF2520"/>
    <property type="match status" value="1"/>
</dbReference>
<evidence type="ECO:0000259" key="3">
    <source>
        <dbReference type="Pfam" id="PF10728"/>
    </source>
</evidence>
<evidence type="ECO:0000259" key="2">
    <source>
        <dbReference type="Pfam" id="PF10727"/>
    </source>
</evidence>
<dbReference type="EMBL" id="MRDE01000026">
    <property type="protein sequence ID" value="OMH25445.1"/>
    <property type="molecule type" value="Genomic_DNA"/>
</dbReference>
<evidence type="ECO:0008006" key="6">
    <source>
        <dbReference type="Google" id="ProtNLM"/>
    </source>
</evidence>
<evidence type="ECO:0000313" key="5">
    <source>
        <dbReference type="Proteomes" id="UP000187085"/>
    </source>
</evidence>
<dbReference type="RefSeq" id="WP_076703170.1">
    <property type="nucleotide sequence ID" value="NZ_MRDE01000026.1"/>
</dbReference>
<sequence length="243" mass="24945">MKPGRLGIGVIGAGRVGAVLGAALRAVGHSVVGVSAISEQSRDRAAALLPGVPLLEPAEIVERCELVVIAVPDDDLVPLVQGLADLKHWQTGQIVLHTSGRHGIAALAPAAARGAVCLAVHPVLAFTGMSLDLTRLTGAMVAVTAPAAFLPIAQALVVEMGAEPVALSEEEFPVVGGILARAREDIDRIVRQALRRLADQDLEEPARLAGPLVRAVLENALAAGPERPSTGFTGLTGPDGGRQ</sequence>
<dbReference type="Pfam" id="PF10727">
    <property type="entry name" value="Rossmann-like"/>
    <property type="match status" value="1"/>
</dbReference>
<dbReference type="InterPro" id="IPR018931">
    <property type="entry name" value="DUF2520"/>
</dbReference>
<feature type="domain" description="DUF2520" evidence="3">
    <location>
        <begin position="140"/>
        <end position="231"/>
    </location>
</feature>
<comment type="caution">
    <text evidence="4">The sequence shown here is derived from an EMBL/GenBank/DDBJ whole genome shotgun (WGS) entry which is preliminary data.</text>
</comment>
<evidence type="ECO:0000313" key="4">
    <source>
        <dbReference type="EMBL" id="OMH25445.1"/>
    </source>
</evidence>
<dbReference type="InterPro" id="IPR019665">
    <property type="entry name" value="OxRdtase/DH_put_Rossmann_dom"/>
</dbReference>
<feature type="region of interest" description="Disordered" evidence="1">
    <location>
        <begin position="224"/>
        <end position="243"/>
    </location>
</feature>
<evidence type="ECO:0000256" key="1">
    <source>
        <dbReference type="SAM" id="MobiDB-lite"/>
    </source>
</evidence>
<dbReference type="InterPro" id="IPR036291">
    <property type="entry name" value="NAD(P)-bd_dom_sf"/>
</dbReference>
<dbReference type="PANTHER" id="PTHR40459">
    <property type="entry name" value="CONSERVED HYPOTHETICAL ALANINE AND LEUCINE RICH PROTEIN"/>
    <property type="match status" value="1"/>
</dbReference>
<name>A0A1R1LD67_9MICC</name>
<accession>A0A1R1LD67</accession>
<feature type="domain" description="Putative oxidoreductase/dehydrogenase Rossmann-like" evidence="2">
    <location>
        <begin position="2"/>
        <end position="122"/>
    </location>
</feature>
<dbReference type="AlphaFoldDB" id="A0A1R1LD67"/>
<keyword evidence="5" id="KW-1185">Reference proteome</keyword>
<gene>
    <name evidence="4" type="ORF">BKD30_05990</name>
</gene>
<protein>
    <recommendedName>
        <fullName evidence="6">Oxidoreductase</fullName>
    </recommendedName>
</protein>
<dbReference type="Proteomes" id="UP000187085">
    <property type="component" value="Unassembled WGS sequence"/>
</dbReference>
<dbReference type="PANTHER" id="PTHR40459:SF1">
    <property type="entry name" value="CONSERVED HYPOTHETICAL ALANINE AND LEUCINE RICH PROTEIN"/>
    <property type="match status" value="1"/>
</dbReference>
<proteinExistence type="predicted"/>
<dbReference type="STRING" id="554083.BKD30_05990"/>
<reference evidence="4 5" key="1">
    <citation type="submission" date="2016-12" db="EMBL/GenBank/DDBJ databases">
        <title>Draft genome of Tersicoccus phoenicis 1P05MA.</title>
        <authorList>
            <person name="Nakajima Y."/>
            <person name="Yoshizawa S."/>
            <person name="Nakamura K."/>
            <person name="Ogura Y."/>
            <person name="Hayashi T."/>
            <person name="Kogure K."/>
        </authorList>
    </citation>
    <scope>NUCLEOTIDE SEQUENCE [LARGE SCALE GENOMIC DNA]</scope>
    <source>
        <strain evidence="4 5">1p05MA</strain>
    </source>
</reference>
<organism evidence="4 5">
    <name type="scientific">Tersicoccus phoenicis</name>
    <dbReference type="NCBI Taxonomy" id="554083"/>
    <lineage>
        <taxon>Bacteria</taxon>
        <taxon>Bacillati</taxon>
        <taxon>Actinomycetota</taxon>
        <taxon>Actinomycetes</taxon>
        <taxon>Micrococcales</taxon>
        <taxon>Micrococcaceae</taxon>
        <taxon>Tersicoccus</taxon>
    </lineage>
</organism>